<proteinExistence type="inferred from homology"/>
<dbReference type="InterPro" id="IPR023367">
    <property type="entry name" value="Peptidase_M42_dom2"/>
</dbReference>
<dbReference type="GeneID" id="84817553"/>
<comment type="caution">
    <text evidence="8">The sequence shown here is derived from an EMBL/GenBank/DDBJ whole genome shotgun (WGS) entry which is preliminary data.</text>
</comment>
<dbReference type="Gene3D" id="2.40.30.40">
    <property type="entry name" value="Peptidase M42, domain 2"/>
    <property type="match status" value="1"/>
</dbReference>
<keyword evidence="3" id="KW-0645">Protease</keyword>
<feature type="binding site" evidence="7">
    <location>
        <position position="213"/>
    </location>
    <ligand>
        <name>Zn(2+)</name>
        <dbReference type="ChEBI" id="CHEBI:29105"/>
        <label>1</label>
    </ligand>
</feature>
<keyword evidence="5" id="KW-0378">Hydrolase</keyword>
<evidence type="ECO:0000256" key="3">
    <source>
        <dbReference type="ARBA" id="ARBA00022670"/>
    </source>
</evidence>
<accession>W1Q342</accession>
<dbReference type="PANTHER" id="PTHR32481:SF0">
    <property type="entry name" value="AMINOPEPTIDASE YPDE-RELATED"/>
    <property type="match status" value="1"/>
</dbReference>
<dbReference type="PIRSF" id="PIRSF001123">
    <property type="entry name" value="PepA_GA"/>
    <property type="match status" value="1"/>
</dbReference>
<keyword evidence="4 7" id="KW-0479">Metal-binding</keyword>
<evidence type="ECO:0000313" key="9">
    <source>
        <dbReference type="Proteomes" id="UP000019050"/>
    </source>
</evidence>
<keyword evidence="2 8" id="KW-0031">Aminopeptidase</keyword>
<organism evidence="8 9">
    <name type="scientific">Abiotrophia defectiva ATCC 49176</name>
    <dbReference type="NCBI Taxonomy" id="592010"/>
    <lineage>
        <taxon>Bacteria</taxon>
        <taxon>Bacillati</taxon>
        <taxon>Bacillota</taxon>
        <taxon>Bacilli</taxon>
        <taxon>Lactobacillales</taxon>
        <taxon>Aerococcaceae</taxon>
        <taxon>Abiotrophia</taxon>
    </lineage>
</organism>
<evidence type="ECO:0000256" key="4">
    <source>
        <dbReference type="ARBA" id="ARBA00022723"/>
    </source>
</evidence>
<dbReference type="STRING" id="592010.GCWU000182_001012"/>
<evidence type="ECO:0000256" key="2">
    <source>
        <dbReference type="ARBA" id="ARBA00022438"/>
    </source>
</evidence>
<dbReference type="eggNOG" id="COG1363">
    <property type="taxonomic scope" value="Bacteria"/>
</dbReference>
<dbReference type="GO" id="GO:0006508">
    <property type="term" value="P:proteolysis"/>
    <property type="evidence" value="ECO:0007669"/>
    <property type="project" value="UniProtKB-KW"/>
</dbReference>
<evidence type="ECO:0000256" key="7">
    <source>
        <dbReference type="PIRSR" id="PIRSR001123-2"/>
    </source>
</evidence>
<dbReference type="SUPFAM" id="SSF53187">
    <property type="entry name" value="Zn-dependent exopeptidases"/>
    <property type="match status" value="1"/>
</dbReference>
<dbReference type="AlphaFoldDB" id="W1Q342"/>
<protein>
    <submittedName>
        <fullName evidence="8">M42 glutamyl aminopeptidase</fullName>
    </submittedName>
</protein>
<reference evidence="8" key="1">
    <citation type="submission" date="2013-06" db="EMBL/GenBank/DDBJ databases">
        <authorList>
            <person name="Weinstock G."/>
            <person name="Sodergren E."/>
            <person name="Clifton S."/>
            <person name="Fulton L."/>
            <person name="Fulton B."/>
            <person name="Courtney L."/>
            <person name="Fronick C."/>
            <person name="Harrison M."/>
            <person name="Strong C."/>
            <person name="Farmer C."/>
            <person name="Delahaunty K."/>
            <person name="Markovic C."/>
            <person name="Hall O."/>
            <person name="Minx P."/>
            <person name="Tomlinson C."/>
            <person name="Mitreva M."/>
            <person name="Nelson J."/>
            <person name="Hou S."/>
            <person name="Wollam A."/>
            <person name="Pepin K.H."/>
            <person name="Johnson M."/>
            <person name="Bhonagiri V."/>
            <person name="Nash W.E."/>
            <person name="Warren W."/>
            <person name="Chinwalla A."/>
            <person name="Mardis E.R."/>
            <person name="Wilson R.K."/>
        </authorList>
    </citation>
    <scope>NUCLEOTIDE SEQUENCE [LARGE SCALE GENOMIC DNA]</scope>
    <source>
        <strain evidence="8">ATCC 49176</strain>
    </source>
</reference>
<evidence type="ECO:0000256" key="6">
    <source>
        <dbReference type="PIRNR" id="PIRNR001123"/>
    </source>
</evidence>
<dbReference type="Gene3D" id="3.40.630.10">
    <property type="entry name" value="Zn peptidases"/>
    <property type="match status" value="1"/>
</dbReference>
<dbReference type="InterPro" id="IPR051464">
    <property type="entry name" value="Peptidase_M42_aminopept"/>
</dbReference>
<keyword evidence="9" id="KW-1185">Reference proteome</keyword>
<evidence type="ECO:0000256" key="5">
    <source>
        <dbReference type="ARBA" id="ARBA00022801"/>
    </source>
</evidence>
<evidence type="ECO:0000256" key="1">
    <source>
        <dbReference type="ARBA" id="ARBA00006272"/>
    </source>
</evidence>
<comment type="cofactor">
    <cofactor evidence="7">
        <name>a divalent metal cation</name>
        <dbReference type="ChEBI" id="CHEBI:60240"/>
    </cofactor>
    <text evidence="7">Binds 2 divalent metal cations per subunit.</text>
</comment>
<dbReference type="SUPFAM" id="SSF101821">
    <property type="entry name" value="Aminopeptidase/glucanase lid domain"/>
    <property type="match status" value="1"/>
</dbReference>
<dbReference type="InterPro" id="IPR008007">
    <property type="entry name" value="Peptidase_M42"/>
</dbReference>
<comment type="similarity">
    <text evidence="1 6">Belongs to the peptidase M42 family.</text>
</comment>
<name>W1Q342_ABIDE</name>
<dbReference type="HOGENOM" id="CLU_047249_0_2_9"/>
<evidence type="ECO:0000313" key="8">
    <source>
        <dbReference type="EMBL" id="ESK65538.1"/>
    </source>
</evidence>
<dbReference type="Pfam" id="PF05343">
    <property type="entry name" value="Peptidase_M42"/>
    <property type="match status" value="1"/>
</dbReference>
<gene>
    <name evidence="8" type="ORF">GCWU000182_001012</name>
</gene>
<dbReference type="GO" id="GO:0004177">
    <property type="term" value="F:aminopeptidase activity"/>
    <property type="evidence" value="ECO:0007669"/>
    <property type="project" value="UniProtKB-UniRule"/>
</dbReference>
<dbReference type="PANTHER" id="PTHR32481">
    <property type="entry name" value="AMINOPEPTIDASE"/>
    <property type="match status" value="1"/>
</dbReference>
<dbReference type="Proteomes" id="UP000019050">
    <property type="component" value="Unassembled WGS sequence"/>
</dbReference>
<dbReference type="GO" id="GO:0046872">
    <property type="term" value="F:metal ion binding"/>
    <property type="evidence" value="ECO:0007669"/>
    <property type="project" value="UniProtKB-UniRule"/>
</dbReference>
<sequence>MDWTAFYDLPALSGDEFDLHQALAQALTDQGLSLYRDQLGSVLGLKPREQAPFRVMLTTNLDENGGLIQAIRPDGLLDFVALGRYQKTDYVNQVVRLLTRDHVPHLGYGVLVEGQPYLALGAASAQQVADLGIQVGDSFVLDFSRRQIAGGAWLGRNLANRASLELILDMSRQLQDKIAYELAVGGISQSLVGTRGAITATNLIQPDLALVLDASPVPASDYDPKCLYLRYFDKTLLPNTALLEAIRKVAQELGYQVKGQVQEAGTDGAFIHKTGVGAPTLVIALPLLQSPGLYQCLDPASFEPVRDTLVAFLSQLTPAQVQDFGFGSRGGGPHDH</sequence>
<dbReference type="EMBL" id="ACIN03000007">
    <property type="protein sequence ID" value="ESK65538.1"/>
    <property type="molecule type" value="Genomic_DNA"/>
</dbReference>
<dbReference type="RefSeq" id="WP_023391657.1">
    <property type="nucleotide sequence ID" value="NZ_KI535340.1"/>
</dbReference>